<comment type="caution">
    <text evidence="1">The sequence shown here is derived from an EMBL/GenBank/DDBJ whole genome shotgun (WGS) entry which is preliminary data.</text>
</comment>
<protein>
    <submittedName>
        <fullName evidence="1">Uncharacterized protein</fullName>
    </submittedName>
</protein>
<reference evidence="1" key="1">
    <citation type="submission" date="2022-12" db="EMBL/GenBank/DDBJ databases">
        <authorList>
            <person name="Petersen C."/>
        </authorList>
    </citation>
    <scope>NUCLEOTIDE SEQUENCE</scope>
    <source>
        <strain evidence="1">IBT 17660</strain>
    </source>
</reference>
<organism evidence="1 2">
    <name type="scientific">Penicillium desertorum</name>
    <dbReference type="NCBI Taxonomy" id="1303715"/>
    <lineage>
        <taxon>Eukaryota</taxon>
        <taxon>Fungi</taxon>
        <taxon>Dikarya</taxon>
        <taxon>Ascomycota</taxon>
        <taxon>Pezizomycotina</taxon>
        <taxon>Eurotiomycetes</taxon>
        <taxon>Eurotiomycetidae</taxon>
        <taxon>Eurotiales</taxon>
        <taxon>Aspergillaceae</taxon>
        <taxon>Penicillium</taxon>
    </lineage>
</organism>
<dbReference type="AlphaFoldDB" id="A0A9W9WEU9"/>
<dbReference type="EMBL" id="JAPWDO010000009">
    <property type="protein sequence ID" value="KAJ5456931.1"/>
    <property type="molecule type" value="Genomic_DNA"/>
</dbReference>
<keyword evidence="2" id="KW-1185">Reference proteome</keyword>
<gene>
    <name evidence="1" type="ORF">N7530_012205</name>
</gene>
<evidence type="ECO:0000313" key="2">
    <source>
        <dbReference type="Proteomes" id="UP001147760"/>
    </source>
</evidence>
<dbReference type="OrthoDB" id="4364803at2759"/>
<proteinExistence type="predicted"/>
<evidence type="ECO:0000313" key="1">
    <source>
        <dbReference type="EMBL" id="KAJ5456931.1"/>
    </source>
</evidence>
<reference evidence="1" key="2">
    <citation type="journal article" date="2023" name="IMA Fungus">
        <title>Comparative genomic study of the Penicillium genus elucidates a diverse pangenome and 15 lateral gene transfer events.</title>
        <authorList>
            <person name="Petersen C."/>
            <person name="Sorensen T."/>
            <person name="Nielsen M.R."/>
            <person name="Sondergaard T.E."/>
            <person name="Sorensen J.L."/>
            <person name="Fitzpatrick D.A."/>
            <person name="Frisvad J.C."/>
            <person name="Nielsen K.L."/>
        </authorList>
    </citation>
    <scope>NUCLEOTIDE SEQUENCE</scope>
    <source>
        <strain evidence="1">IBT 17660</strain>
    </source>
</reference>
<dbReference type="Proteomes" id="UP001147760">
    <property type="component" value="Unassembled WGS sequence"/>
</dbReference>
<name>A0A9W9WEU9_9EURO</name>
<accession>A0A9W9WEU9</accession>
<sequence length="174" mass="19381">MPVPCHIRDSASQLFYQDHQSPQYQALLTITELPHPDRSILGAFLIDAQDPQEAARYFLRETAIGGTSQSAPTKAISEFLSNWKYLVNLCKYNIRLSKQVELNLSLTCERVVRPIVATSLSAETKRLSLEDYDLRFVHIVPPRVLMNPDLVEGGLDGIHPVGPLLGLAADGETR</sequence>